<dbReference type="PANTHER" id="PTHR37296">
    <property type="entry name" value="CONSERVED VIRULENCE FACTOR B"/>
    <property type="match status" value="1"/>
</dbReference>
<gene>
    <name evidence="3" type="ORF">EXN75_13855</name>
</gene>
<dbReference type="Proteomes" id="UP000297872">
    <property type="component" value="Unassembled WGS sequence"/>
</dbReference>
<organism evidence="3 4">
    <name type="scientific">Segatella hominis</name>
    <dbReference type="NCBI Taxonomy" id="2518605"/>
    <lineage>
        <taxon>Bacteria</taxon>
        <taxon>Pseudomonadati</taxon>
        <taxon>Bacteroidota</taxon>
        <taxon>Bacteroidia</taxon>
        <taxon>Bacteroidales</taxon>
        <taxon>Prevotellaceae</taxon>
        <taxon>Segatella</taxon>
    </lineage>
</organism>
<dbReference type="Gene3D" id="2.40.50.140">
    <property type="entry name" value="Nucleic acid-binding proteins"/>
    <property type="match status" value="2"/>
</dbReference>
<dbReference type="SMART" id="SM00316">
    <property type="entry name" value="S1"/>
    <property type="match status" value="2"/>
</dbReference>
<reference evidence="3 4" key="1">
    <citation type="submission" date="2019-02" db="EMBL/GenBank/DDBJ databases">
        <title>Draft Genome Sequence of the Prevotella sp. BCRC 81118, Isolated from Human Feces.</title>
        <authorList>
            <person name="Huang C.-H."/>
        </authorList>
    </citation>
    <scope>NUCLEOTIDE SEQUENCE [LARGE SCALE GENOMIC DNA]</scope>
    <source>
        <strain evidence="3 4">BCRC 81118</strain>
    </source>
</reference>
<evidence type="ECO:0000313" key="4">
    <source>
        <dbReference type="Proteomes" id="UP000297872"/>
    </source>
</evidence>
<feature type="domain" description="S1 motif" evidence="2">
    <location>
        <begin position="147"/>
        <end position="209"/>
    </location>
</feature>
<dbReference type="Pfam" id="PF13509">
    <property type="entry name" value="S1_2"/>
    <property type="match status" value="1"/>
</dbReference>
<dbReference type="InterPro" id="IPR014464">
    <property type="entry name" value="CvfB_fam"/>
</dbReference>
<name>A0A4Y8VAD6_9BACT</name>
<dbReference type="InterPro" id="IPR012340">
    <property type="entry name" value="NA-bd_OB-fold"/>
</dbReference>
<keyword evidence="4" id="KW-1185">Reference proteome</keyword>
<accession>A0A4Y8VAD6</accession>
<evidence type="ECO:0000259" key="2">
    <source>
        <dbReference type="SMART" id="SM00316"/>
    </source>
</evidence>
<dbReference type="GO" id="GO:0003676">
    <property type="term" value="F:nucleic acid binding"/>
    <property type="evidence" value="ECO:0007669"/>
    <property type="project" value="InterPro"/>
</dbReference>
<comment type="caution">
    <text evidence="3">The sequence shown here is derived from an EMBL/GenBank/DDBJ whole genome shotgun (WGS) entry which is preliminary data.</text>
</comment>
<dbReference type="Pfam" id="PF17783">
    <property type="entry name" value="WHD_CvfB"/>
    <property type="match status" value="1"/>
</dbReference>
<comment type="similarity">
    <text evidence="1">Belongs to the CvfB family.</text>
</comment>
<evidence type="ECO:0000313" key="3">
    <source>
        <dbReference type="EMBL" id="TFH76333.1"/>
    </source>
</evidence>
<dbReference type="InterPro" id="IPR039566">
    <property type="entry name" value="CvfB_S1_st"/>
</dbReference>
<dbReference type="InterPro" id="IPR040764">
    <property type="entry name" value="CvfB_WH"/>
</dbReference>
<proteinExistence type="inferred from homology"/>
<dbReference type="GeneID" id="302996351"/>
<dbReference type="InterPro" id="IPR036388">
    <property type="entry name" value="WH-like_DNA-bd_sf"/>
</dbReference>
<feature type="domain" description="S1 motif" evidence="2">
    <location>
        <begin position="6"/>
        <end position="67"/>
    </location>
</feature>
<dbReference type="EMBL" id="SGVY01000048">
    <property type="protein sequence ID" value="TFH76333.1"/>
    <property type="molecule type" value="Genomic_DNA"/>
</dbReference>
<dbReference type="AlphaFoldDB" id="A0A4Y8VAD6"/>
<dbReference type="Gene3D" id="1.10.10.10">
    <property type="entry name" value="Winged helix-like DNA-binding domain superfamily/Winged helix DNA-binding domain"/>
    <property type="match status" value="1"/>
</dbReference>
<protein>
    <submittedName>
        <fullName evidence="3">GntR family transcriptional regulator</fullName>
    </submittedName>
</protein>
<evidence type="ECO:0000256" key="1">
    <source>
        <dbReference type="PIRNR" id="PIRNR012524"/>
    </source>
</evidence>
<dbReference type="PANTHER" id="PTHR37296:SF1">
    <property type="entry name" value="CONSERVED VIRULENCE FACTOR B"/>
    <property type="match status" value="1"/>
</dbReference>
<dbReference type="PIRSF" id="PIRSF012524">
    <property type="entry name" value="YitL_S1"/>
    <property type="match status" value="1"/>
</dbReference>
<sequence>MANKIKLGDYNRLRVVKKVDFGMYLDGGDEGEILLPTRYVPEGLSIGDEIDVFIYLDQEERIIATTETPLAKVGDFAYLEVKWVNEYGAFLGWGLMKDIFCPFREQKKRMVLGNSYIVHIHIDEESYRIVASAKVERYLKEDHPHYKHGEEVDLLIWQKTDLGFKVIIDNQYSGLLYKSQIFQYIHTGDKLKGYIGRVRPDGKIDVTLQKTGMEQTADFAETLYQYLLDNDGECNLGDKSEADDIYERFHVSKKVFKRAIGDLYKKRLITVSPMSIRLA</sequence>
<dbReference type="RefSeq" id="WP_022109750.1">
    <property type="nucleotide sequence ID" value="NZ_CP137559.1"/>
</dbReference>
<dbReference type="InterPro" id="IPR003029">
    <property type="entry name" value="S1_domain"/>
</dbReference>
<dbReference type="OrthoDB" id="9801597at2"/>